<reference evidence="1 2" key="1">
    <citation type="submission" date="2021-06" db="EMBL/GenBank/DDBJ databases">
        <title>Caerostris extrusa draft genome.</title>
        <authorList>
            <person name="Kono N."/>
            <person name="Arakawa K."/>
        </authorList>
    </citation>
    <scope>NUCLEOTIDE SEQUENCE [LARGE SCALE GENOMIC DNA]</scope>
</reference>
<keyword evidence="2" id="KW-1185">Reference proteome</keyword>
<sequence>MSIYVAVDKAMRNTFRRANDSGLCASNHSLTGAATGINSNSPARGFQALYILVFVVRLVLVIFEKSDPDQQVSEISGHIFCGKIGLSYFREIGSLQKGLRDIQSYVSLRLRVMQEEEIILPFHQNGIDINVSLCPRSDFEACPGPGLNMVHLRKNQNNTNPFKQE</sequence>
<dbReference type="Proteomes" id="UP001054945">
    <property type="component" value="Unassembled WGS sequence"/>
</dbReference>
<organism evidence="1 2">
    <name type="scientific">Caerostris extrusa</name>
    <name type="common">Bark spider</name>
    <name type="synonym">Caerostris bankana</name>
    <dbReference type="NCBI Taxonomy" id="172846"/>
    <lineage>
        <taxon>Eukaryota</taxon>
        <taxon>Metazoa</taxon>
        <taxon>Ecdysozoa</taxon>
        <taxon>Arthropoda</taxon>
        <taxon>Chelicerata</taxon>
        <taxon>Arachnida</taxon>
        <taxon>Araneae</taxon>
        <taxon>Araneomorphae</taxon>
        <taxon>Entelegynae</taxon>
        <taxon>Araneoidea</taxon>
        <taxon>Araneidae</taxon>
        <taxon>Caerostris</taxon>
    </lineage>
</organism>
<comment type="caution">
    <text evidence="1">The sequence shown here is derived from an EMBL/GenBank/DDBJ whole genome shotgun (WGS) entry which is preliminary data.</text>
</comment>
<evidence type="ECO:0000313" key="2">
    <source>
        <dbReference type="Proteomes" id="UP001054945"/>
    </source>
</evidence>
<name>A0AAV4Y2W4_CAEEX</name>
<protein>
    <submittedName>
        <fullName evidence="1">Uncharacterized protein</fullName>
    </submittedName>
</protein>
<dbReference type="EMBL" id="BPLR01018658">
    <property type="protein sequence ID" value="GIZ01350.1"/>
    <property type="molecule type" value="Genomic_DNA"/>
</dbReference>
<gene>
    <name evidence="1" type="ORF">CEXT_489621</name>
</gene>
<evidence type="ECO:0000313" key="1">
    <source>
        <dbReference type="EMBL" id="GIZ01350.1"/>
    </source>
</evidence>
<accession>A0AAV4Y2W4</accession>
<proteinExistence type="predicted"/>
<dbReference type="AlphaFoldDB" id="A0AAV4Y2W4"/>